<organism evidence="9">
    <name type="scientific">Viola albida</name>
    <name type="common">Korean violet</name>
    <dbReference type="NCBI Taxonomy" id="316484"/>
    <lineage>
        <taxon>Eukaryota</taxon>
        <taxon>Viridiplantae</taxon>
        <taxon>Streptophyta</taxon>
        <taxon>Embryophyta</taxon>
        <taxon>Tracheophyta</taxon>
        <taxon>Spermatophyta</taxon>
        <taxon>Magnoliopsida</taxon>
        <taxon>eudicotyledons</taxon>
        <taxon>Gunneridae</taxon>
        <taxon>Pentapetalae</taxon>
        <taxon>rosids</taxon>
        <taxon>fabids</taxon>
        <taxon>Malpighiales</taxon>
        <taxon>Violaceae</taxon>
        <taxon>Viola</taxon>
        <taxon>Viola subgen. Viola</taxon>
        <taxon>Viola sect. Plagiostigma</taxon>
        <taxon>Viola subsect. Patellares</taxon>
    </lineage>
</organism>
<keyword evidence="3 5" id="KW-0371">Homeobox</keyword>
<evidence type="ECO:0000313" key="9">
    <source>
        <dbReference type="EMBL" id="AXL67959.1"/>
    </source>
</evidence>
<dbReference type="InterPro" id="IPR017970">
    <property type="entry name" value="Homeobox_CS"/>
</dbReference>
<evidence type="ECO:0000256" key="2">
    <source>
        <dbReference type="ARBA" id="ARBA00023125"/>
    </source>
</evidence>
<dbReference type="SMART" id="SM01188">
    <property type="entry name" value="ELK"/>
    <property type="match status" value="1"/>
</dbReference>
<dbReference type="SMART" id="SM01256">
    <property type="entry name" value="KNOX2"/>
    <property type="match status" value="1"/>
</dbReference>
<keyword evidence="2 5" id="KW-0238">DNA-binding</keyword>
<name>A0A346BUU7_VIOAL</name>
<keyword evidence="4 5" id="KW-0539">Nucleus</keyword>
<dbReference type="InterPro" id="IPR005541">
    <property type="entry name" value="KNOX2"/>
</dbReference>
<dbReference type="Gene3D" id="1.10.10.60">
    <property type="entry name" value="Homeodomain-like"/>
    <property type="match status" value="1"/>
</dbReference>
<dbReference type="Pfam" id="PF03791">
    <property type="entry name" value="KNOX2"/>
    <property type="match status" value="1"/>
</dbReference>
<dbReference type="AlphaFoldDB" id="A0A346BUU7"/>
<dbReference type="SUPFAM" id="SSF46689">
    <property type="entry name" value="Homeodomain-like"/>
    <property type="match status" value="1"/>
</dbReference>
<dbReference type="Pfam" id="PF03789">
    <property type="entry name" value="ELK"/>
    <property type="match status" value="1"/>
</dbReference>
<evidence type="ECO:0000256" key="6">
    <source>
        <dbReference type="PROSITE-ProRule" id="PRU00559"/>
    </source>
</evidence>
<evidence type="ECO:0000256" key="4">
    <source>
        <dbReference type="ARBA" id="ARBA00023242"/>
    </source>
</evidence>
<dbReference type="InterPro" id="IPR008422">
    <property type="entry name" value="KN_HD"/>
</dbReference>
<evidence type="ECO:0000259" key="7">
    <source>
        <dbReference type="PROSITE" id="PS50071"/>
    </source>
</evidence>
<dbReference type="GO" id="GO:0009888">
    <property type="term" value="P:tissue development"/>
    <property type="evidence" value="ECO:0007669"/>
    <property type="project" value="UniProtKB-ARBA"/>
</dbReference>
<evidence type="ECO:0000259" key="8">
    <source>
        <dbReference type="PROSITE" id="PS51213"/>
    </source>
</evidence>
<dbReference type="FunFam" id="1.10.10.60:FF:000076">
    <property type="entry name" value="Homeobox protein knotted-1-like 2"/>
    <property type="match status" value="1"/>
</dbReference>
<accession>A0A346BUU7</accession>
<comment type="subcellular location">
    <subcellularLocation>
        <location evidence="1 5">Nucleus</location>
    </subcellularLocation>
</comment>
<sequence>MEGGDGGSSTTSCMMAFGDNSNGLCPMMMTPLMSSSSAHHHHRANEGDSSVSNTLFLPLPPTNNQGHNRIHSNASGSSSMIIDDHNHNNTVTATGCYFMDNNDGSSSSVKAKIMGSSLLPPTLGFLCYCQKVGAPAEVVSKLEEAGGSLMGGGVGGGPLGSSGGDATAARRYEVGEDPGLDQFMEAYCEMLTKYEQELSKPFKEAMLFLQRAESQFKSLTVSSPSSACCDTNDTNGSSEEEVDVNNNFIDPQAEDKELKGQLLRRYSGYIGSLKQEFMKKRKKGKLPKEARQQLLDWWTRHYKWPYPSESQKLALAEATGLDQKQINNWFINQRKRHWKPSEDMQYMVMDATHSHYYMDHNVMGNPFPMDISPALL</sequence>
<dbReference type="InterPro" id="IPR009057">
    <property type="entry name" value="Homeodomain-like_sf"/>
</dbReference>
<evidence type="ECO:0000256" key="5">
    <source>
        <dbReference type="PROSITE-ProRule" id="PRU00108"/>
    </source>
</evidence>
<reference evidence="9" key="1">
    <citation type="submission" date="2018-04" db="EMBL/GenBank/DDBJ databases">
        <title>Leaf shape is regulated by the differential expression of several key genes in Viola albida complex.</title>
        <authorList>
            <person name="Whang S.S."/>
            <person name="Srikanth K."/>
        </authorList>
    </citation>
    <scope>NUCLEOTIDE SEQUENCE</scope>
</reference>
<evidence type="ECO:0000256" key="1">
    <source>
        <dbReference type="ARBA" id="ARBA00004123"/>
    </source>
</evidence>
<dbReference type="InterPro" id="IPR050224">
    <property type="entry name" value="TALE_homeobox"/>
</dbReference>
<feature type="DNA-binding region" description="Homeobox; TALE-type" evidence="5">
    <location>
        <begin position="278"/>
        <end position="341"/>
    </location>
</feature>
<dbReference type="PANTHER" id="PTHR11850">
    <property type="entry name" value="HOMEOBOX PROTEIN TRANSCRIPTION FACTORS"/>
    <property type="match status" value="1"/>
</dbReference>
<feature type="domain" description="ELK" evidence="8">
    <location>
        <begin position="257"/>
        <end position="277"/>
    </location>
</feature>
<dbReference type="Pfam" id="PF05920">
    <property type="entry name" value="Homeobox_KN"/>
    <property type="match status" value="1"/>
</dbReference>
<dbReference type="SMART" id="SM00389">
    <property type="entry name" value="HOX"/>
    <property type="match status" value="1"/>
</dbReference>
<dbReference type="PROSITE" id="PS51213">
    <property type="entry name" value="ELK"/>
    <property type="match status" value="1"/>
</dbReference>
<feature type="domain" description="Homeobox" evidence="7">
    <location>
        <begin position="277"/>
        <end position="340"/>
    </location>
</feature>
<dbReference type="EMBL" id="MH184601">
    <property type="protein sequence ID" value="AXL67959.1"/>
    <property type="molecule type" value="mRNA"/>
</dbReference>
<dbReference type="InterPro" id="IPR005539">
    <property type="entry name" value="ELK_dom"/>
</dbReference>
<proteinExistence type="evidence at transcript level"/>
<protein>
    <submittedName>
        <fullName evidence="9">Homeobox protein shoot meristemless</fullName>
    </submittedName>
</protein>
<dbReference type="CDD" id="cd00086">
    <property type="entry name" value="homeodomain"/>
    <property type="match status" value="1"/>
</dbReference>
<evidence type="ECO:0000256" key="3">
    <source>
        <dbReference type="ARBA" id="ARBA00023155"/>
    </source>
</evidence>
<dbReference type="PROSITE" id="PS50071">
    <property type="entry name" value="HOMEOBOX_2"/>
    <property type="match status" value="1"/>
</dbReference>
<dbReference type="PROSITE" id="PS00027">
    <property type="entry name" value="HOMEOBOX_1"/>
    <property type="match status" value="1"/>
</dbReference>
<dbReference type="GO" id="GO:0003677">
    <property type="term" value="F:DNA binding"/>
    <property type="evidence" value="ECO:0007669"/>
    <property type="project" value="UniProtKB-UniRule"/>
</dbReference>
<dbReference type="GO" id="GO:0000981">
    <property type="term" value="F:DNA-binding transcription factor activity, RNA polymerase II-specific"/>
    <property type="evidence" value="ECO:0007669"/>
    <property type="project" value="InterPro"/>
</dbReference>
<comment type="similarity">
    <text evidence="6">Belongs to the TALE/KNOX homeobox family.</text>
</comment>
<dbReference type="InterPro" id="IPR001356">
    <property type="entry name" value="HD"/>
</dbReference>
<dbReference type="GO" id="GO:0005634">
    <property type="term" value="C:nucleus"/>
    <property type="evidence" value="ECO:0007669"/>
    <property type="project" value="UniProtKB-SubCell"/>
</dbReference>